<sequence>MEETNGVTELLPKRARPSKGHCLRRRGPRLRLLIRTDETRLFAAKEGDGHAIAYHEAVDGGGDEDEQREEEMDDDRLE</sequence>
<dbReference type="Proteomes" id="UP001280121">
    <property type="component" value="Unassembled WGS sequence"/>
</dbReference>
<keyword evidence="3" id="KW-1185">Reference proteome</keyword>
<dbReference type="AlphaFoldDB" id="A0AAD9TL04"/>
<feature type="region of interest" description="Disordered" evidence="1">
    <location>
        <begin position="56"/>
        <end position="78"/>
    </location>
</feature>
<feature type="compositionally biased region" description="Basic residues" evidence="1">
    <location>
        <begin position="13"/>
        <end position="22"/>
    </location>
</feature>
<comment type="caution">
    <text evidence="2">The sequence shown here is derived from an EMBL/GenBank/DDBJ whole genome shotgun (WGS) entry which is preliminary data.</text>
</comment>
<organism evidence="2 3">
    <name type="scientific">Dipteronia dyeriana</name>
    <dbReference type="NCBI Taxonomy" id="168575"/>
    <lineage>
        <taxon>Eukaryota</taxon>
        <taxon>Viridiplantae</taxon>
        <taxon>Streptophyta</taxon>
        <taxon>Embryophyta</taxon>
        <taxon>Tracheophyta</taxon>
        <taxon>Spermatophyta</taxon>
        <taxon>Magnoliopsida</taxon>
        <taxon>eudicotyledons</taxon>
        <taxon>Gunneridae</taxon>
        <taxon>Pentapetalae</taxon>
        <taxon>rosids</taxon>
        <taxon>malvids</taxon>
        <taxon>Sapindales</taxon>
        <taxon>Sapindaceae</taxon>
        <taxon>Hippocastanoideae</taxon>
        <taxon>Acereae</taxon>
        <taxon>Dipteronia</taxon>
    </lineage>
</organism>
<feature type="region of interest" description="Disordered" evidence="1">
    <location>
        <begin position="1"/>
        <end position="22"/>
    </location>
</feature>
<evidence type="ECO:0000313" key="3">
    <source>
        <dbReference type="Proteomes" id="UP001280121"/>
    </source>
</evidence>
<dbReference type="EMBL" id="JANJYI010000008">
    <property type="protein sequence ID" value="KAK2637722.1"/>
    <property type="molecule type" value="Genomic_DNA"/>
</dbReference>
<name>A0AAD9TL04_9ROSI</name>
<accession>A0AAD9TL04</accession>
<protein>
    <submittedName>
        <fullName evidence="2">Uncharacterized protein</fullName>
    </submittedName>
</protein>
<gene>
    <name evidence="2" type="ORF">Ddye_025517</name>
</gene>
<proteinExistence type="predicted"/>
<evidence type="ECO:0000313" key="2">
    <source>
        <dbReference type="EMBL" id="KAK2637722.1"/>
    </source>
</evidence>
<feature type="compositionally biased region" description="Acidic residues" evidence="1">
    <location>
        <begin position="61"/>
        <end position="78"/>
    </location>
</feature>
<reference evidence="2" key="1">
    <citation type="journal article" date="2023" name="Plant J.">
        <title>Genome sequences and population genomics provide insights into the demographic history, inbreeding, and mutation load of two 'living fossil' tree species of Dipteronia.</title>
        <authorList>
            <person name="Feng Y."/>
            <person name="Comes H.P."/>
            <person name="Chen J."/>
            <person name="Zhu S."/>
            <person name="Lu R."/>
            <person name="Zhang X."/>
            <person name="Li P."/>
            <person name="Qiu J."/>
            <person name="Olsen K.M."/>
            <person name="Qiu Y."/>
        </authorList>
    </citation>
    <scope>NUCLEOTIDE SEQUENCE</scope>
    <source>
        <strain evidence="2">KIB01</strain>
    </source>
</reference>
<evidence type="ECO:0000256" key="1">
    <source>
        <dbReference type="SAM" id="MobiDB-lite"/>
    </source>
</evidence>